<evidence type="ECO:0000259" key="1">
    <source>
        <dbReference type="PROSITE" id="PS50848"/>
    </source>
</evidence>
<evidence type="ECO:0000313" key="2">
    <source>
        <dbReference type="EMBL" id="CDW76251.1"/>
    </source>
</evidence>
<dbReference type="GO" id="GO:0005737">
    <property type="term" value="C:cytoplasm"/>
    <property type="evidence" value="ECO:0007669"/>
    <property type="project" value="UniProtKB-ARBA"/>
</dbReference>
<dbReference type="InterPro" id="IPR002913">
    <property type="entry name" value="START_lipid-bd_dom"/>
</dbReference>
<evidence type="ECO:0000313" key="3">
    <source>
        <dbReference type="Proteomes" id="UP000039865"/>
    </source>
</evidence>
<dbReference type="Pfam" id="PF01852">
    <property type="entry name" value="START"/>
    <property type="match status" value="1"/>
</dbReference>
<dbReference type="InterPro" id="IPR023393">
    <property type="entry name" value="START-like_dom_sf"/>
</dbReference>
<dbReference type="Gene3D" id="3.30.530.20">
    <property type="match status" value="1"/>
</dbReference>
<dbReference type="PROSITE" id="PS50848">
    <property type="entry name" value="START"/>
    <property type="match status" value="1"/>
</dbReference>
<gene>
    <name evidence="2" type="primary">Contig14253.g15178</name>
    <name evidence="2" type="ORF">STYLEM_5251</name>
</gene>
<dbReference type="Proteomes" id="UP000039865">
    <property type="component" value="Unassembled WGS sequence"/>
</dbReference>
<proteinExistence type="predicted"/>
<dbReference type="AlphaFoldDB" id="A0A078A1Y6"/>
<dbReference type="GO" id="GO:0008289">
    <property type="term" value="F:lipid binding"/>
    <property type="evidence" value="ECO:0007669"/>
    <property type="project" value="InterPro"/>
</dbReference>
<dbReference type="SUPFAM" id="SSF55961">
    <property type="entry name" value="Bet v1-like"/>
    <property type="match status" value="1"/>
</dbReference>
<dbReference type="OrthoDB" id="312717at2759"/>
<accession>A0A078A1Y6</accession>
<keyword evidence="3" id="KW-1185">Reference proteome</keyword>
<dbReference type="CDD" id="cd00177">
    <property type="entry name" value="START"/>
    <property type="match status" value="1"/>
</dbReference>
<dbReference type="InParanoid" id="A0A078A1Y6"/>
<feature type="domain" description="START" evidence="1">
    <location>
        <begin position="174"/>
        <end position="343"/>
    </location>
</feature>
<dbReference type="PANTHER" id="PTHR19308">
    <property type="entry name" value="PHOSPHATIDYLCHOLINE TRANSFER PROTEIN"/>
    <property type="match status" value="1"/>
</dbReference>
<dbReference type="InterPro" id="IPR051213">
    <property type="entry name" value="START_lipid_transfer"/>
</dbReference>
<dbReference type="SMART" id="SM00234">
    <property type="entry name" value="START"/>
    <property type="match status" value="1"/>
</dbReference>
<name>A0A078A1Y6_STYLE</name>
<protein>
    <recommendedName>
        <fullName evidence="1">START domain-containing protein</fullName>
    </recommendedName>
</protein>
<organism evidence="2 3">
    <name type="scientific">Stylonychia lemnae</name>
    <name type="common">Ciliate</name>
    <dbReference type="NCBI Taxonomy" id="5949"/>
    <lineage>
        <taxon>Eukaryota</taxon>
        <taxon>Sar</taxon>
        <taxon>Alveolata</taxon>
        <taxon>Ciliophora</taxon>
        <taxon>Intramacronucleata</taxon>
        <taxon>Spirotrichea</taxon>
        <taxon>Stichotrichia</taxon>
        <taxon>Sporadotrichida</taxon>
        <taxon>Oxytrichidae</taxon>
        <taxon>Stylonychinae</taxon>
        <taxon>Stylonychia</taxon>
    </lineage>
</organism>
<reference evidence="2 3" key="1">
    <citation type="submission" date="2014-06" db="EMBL/GenBank/DDBJ databases">
        <authorList>
            <person name="Swart Estienne"/>
        </authorList>
    </citation>
    <scope>NUCLEOTIDE SEQUENCE [LARGE SCALE GENOMIC DNA]</scope>
    <source>
        <strain evidence="2 3">130c</strain>
    </source>
</reference>
<sequence>MSLNQIIRYYVDQLSQLSNIITDLSTRKLWDPQLNKILFNDNDNQTFIYLDSKRQEVHQEMRQSIVKDRKGALQQQIDGEEETPYQIYNDFNKVLAQSCPDLDCILRVILPQTDSQFAGINHTSIHQYKDCSESLKARQIKITKNFLDPTTKEIEMEIDRKYLSQAQEKEQEFLASINFPDWKISVEDKKKQLHIWQRISKNNIKSMKAQGVIDHSIDHILKAFLDSSYQHHYDKGFGHSEVLETIVPNQTHIFYQTTKKYLLVSARDFLAIHHRVKKEDGSVNVTVFSVSRDDLKPIQKHIVRMWLHLGCWRFEPITPTQTLCTYVVEIDLGSHMPHFIVNQINKDVGHQIIRLGETVDRYLRDNPLN</sequence>
<dbReference type="EMBL" id="CCKQ01005096">
    <property type="protein sequence ID" value="CDW76251.1"/>
    <property type="molecule type" value="Genomic_DNA"/>
</dbReference>
<dbReference type="PANTHER" id="PTHR19308:SF14">
    <property type="entry name" value="START DOMAIN-CONTAINING PROTEIN"/>
    <property type="match status" value="1"/>
</dbReference>